<dbReference type="InterPro" id="IPR051135">
    <property type="entry name" value="Gal/GlcNAc/GalNAc_ST"/>
</dbReference>
<dbReference type="SUPFAM" id="SSF52540">
    <property type="entry name" value="P-loop containing nucleoside triphosphate hydrolases"/>
    <property type="match status" value="1"/>
</dbReference>
<dbReference type="GO" id="GO:0001517">
    <property type="term" value="F:N-acetylglucosamine 6-O-sulfotransferase activity"/>
    <property type="evidence" value="ECO:0007669"/>
    <property type="project" value="TreeGrafter"/>
</dbReference>
<proteinExistence type="inferred from homology"/>
<keyword evidence="2" id="KW-1133">Transmembrane helix</keyword>
<dbReference type="GeneID" id="109461919"/>
<keyword evidence="2" id="KW-0812">Transmembrane</keyword>
<dbReference type="PANTHER" id="PTHR10704:SF44">
    <property type="entry name" value="LD35051P-RELATED"/>
    <property type="match status" value="1"/>
</dbReference>
<keyword evidence="4" id="KW-1185">Reference proteome</keyword>
<dbReference type="PANTHER" id="PTHR10704">
    <property type="entry name" value="CARBOHYDRATE SULFOTRANSFERASE"/>
    <property type="match status" value="1"/>
</dbReference>
<feature type="domain" description="Sulfotransferase" evidence="3">
    <location>
        <begin position="78"/>
        <end position="379"/>
    </location>
</feature>
<dbReference type="GO" id="GO:0006790">
    <property type="term" value="P:sulfur compound metabolic process"/>
    <property type="evidence" value="ECO:0007669"/>
    <property type="project" value="TreeGrafter"/>
</dbReference>
<reference evidence="5" key="1">
    <citation type="submission" date="2025-08" db="UniProtKB">
        <authorList>
            <consortium name="RefSeq"/>
        </authorList>
    </citation>
    <scope>IDENTIFICATION</scope>
    <source>
        <tissue evidence="5">Gonad</tissue>
    </source>
</reference>
<dbReference type="EC" id="2.8.2.-" evidence="1"/>
<evidence type="ECO:0000259" key="3">
    <source>
        <dbReference type="Pfam" id="PF00685"/>
    </source>
</evidence>
<dbReference type="KEGG" id="bbel:109461919"/>
<dbReference type="Proteomes" id="UP000515135">
    <property type="component" value="Unplaced"/>
</dbReference>
<evidence type="ECO:0000256" key="2">
    <source>
        <dbReference type="SAM" id="Phobius"/>
    </source>
</evidence>
<protein>
    <recommendedName>
        <fullName evidence="1">Sulfotransferase</fullName>
        <ecNumber evidence="1">2.8.2.-</ecNumber>
    </recommendedName>
</protein>
<sequence>MRSCKVNLLGIVKAILFLNLRTMLLLILLFGSVAYLYVLATLQAMGQAAVEVLEKNAEDTEILDKSSALAPPTDTKRTAVIIITQMRSGSTFVGEIFNQHPGAFYIFEPLWALENHRNKTYKNNPGMQLELLRGVSSCRFDKIKNIMKFYLTTPGLGVMKTCQTVDKMCDRFRDKRENATWPKRCPIPDVKLPSVLQRTCEAKQFTAIKTIRLDDINLLQPLTEQTDLNFKIIQLVRDPRAVIASRLNLSKKNVSVMTVLHSKVDKEEVKQLCDWMIKTVEPFKNSTDWLRERFAMLRYEDVGMHPITTMEKLYNFIGVPAKTEVSKWLESHVHAAKKRKDRENPFGTKKDPVKSSNEWRSRLSIYQVHTIQSNCKKALELFHYPWVKTKEELRDPSLNLYKDRYSLIP</sequence>
<keyword evidence="1" id="KW-0808">Transferase</keyword>
<evidence type="ECO:0000313" key="5">
    <source>
        <dbReference type="RefSeq" id="XP_019613959.1"/>
    </source>
</evidence>
<keyword evidence="2" id="KW-0472">Membrane</keyword>
<dbReference type="InterPro" id="IPR027417">
    <property type="entry name" value="P-loop_NTPase"/>
</dbReference>
<gene>
    <name evidence="5" type="primary">LOC109461919</name>
</gene>
<name>A0A6P4XTF8_BRABE</name>
<dbReference type="Gene3D" id="3.40.50.300">
    <property type="entry name" value="P-loop containing nucleotide triphosphate hydrolases"/>
    <property type="match status" value="1"/>
</dbReference>
<dbReference type="InterPro" id="IPR000863">
    <property type="entry name" value="Sulfotransferase_dom"/>
</dbReference>
<dbReference type="Pfam" id="PF00685">
    <property type="entry name" value="Sulfotransfer_1"/>
    <property type="match status" value="1"/>
</dbReference>
<evidence type="ECO:0000313" key="4">
    <source>
        <dbReference type="Proteomes" id="UP000515135"/>
    </source>
</evidence>
<accession>A0A6P4XTF8</accession>
<dbReference type="OrthoDB" id="6138663at2759"/>
<evidence type="ECO:0000256" key="1">
    <source>
        <dbReference type="RuleBase" id="RU361155"/>
    </source>
</evidence>
<dbReference type="FunFam" id="3.40.50.300:FF:003046">
    <property type="entry name" value="Sulfotransferase"/>
    <property type="match status" value="1"/>
</dbReference>
<dbReference type="RefSeq" id="XP_019613959.1">
    <property type="nucleotide sequence ID" value="XM_019758400.1"/>
</dbReference>
<dbReference type="GO" id="GO:0006044">
    <property type="term" value="P:N-acetylglucosamine metabolic process"/>
    <property type="evidence" value="ECO:0007669"/>
    <property type="project" value="TreeGrafter"/>
</dbReference>
<comment type="similarity">
    <text evidence="1">Belongs to the sulfotransferase 1 family.</text>
</comment>
<feature type="transmembrane region" description="Helical" evidence="2">
    <location>
        <begin position="12"/>
        <end position="38"/>
    </location>
</feature>
<dbReference type="AlphaFoldDB" id="A0A6P4XTF8"/>
<organism evidence="4 5">
    <name type="scientific">Branchiostoma belcheri</name>
    <name type="common">Amphioxus</name>
    <dbReference type="NCBI Taxonomy" id="7741"/>
    <lineage>
        <taxon>Eukaryota</taxon>
        <taxon>Metazoa</taxon>
        <taxon>Chordata</taxon>
        <taxon>Cephalochordata</taxon>
        <taxon>Leptocardii</taxon>
        <taxon>Amphioxiformes</taxon>
        <taxon>Branchiostomatidae</taxon>
        <taxon>Branchiostoma</taxon>
    </lineage>
</organism>